<dbReference type="PRINTS" id="PR00463">
    <property type="entry name" value="EP450I"/>
</dbReference>
<dbReference type="AlphaFoldDB" id="A0A8J4V2Q3"/>
<keyword evidence="4 7" id="KW-0479">Metal-binding</keyword>
<dbReference type="InterPro" id="IPR002401">
    <property type="entry name" value="Cyt_P450_E_grp-I"/>
</dbReference>
<proteinExistence type="inferred from homology"/>
<sequence length="477" mass="55262">MLYIILLLFIAYLGFSFISKNFIGKTHIPGPLAFPIIGNLNLFNSPHLVFHKLAEKFRTPCIRLWMGDHYVIVVNDFELFKGIYLKNANNFKNRPLSPGFQMISGNFRNIIHAPTPTWTENKDLVKNHFTNKNIFNVMPSKFDKHINSFIDILENLEKTGEKFDVNYYIIRIYMNLVMSHFCCAEIAWGDESKKLVDELCVAVDKAVEVASYGSYRESLSILSPIYKYLLPTEPCPLQPSLDYLKVKLQEHKDTFDPNNIRDVMDGLIRDLDEKEHDRIIYIGTDFFLAGAEGQIASGEWFFVYLSSRPEIQDRAYQELKSVFGDSKRVDYMKKNQTPYFNAIIKEVLRIQTPLPLSIPRVAEEDITINGTFIPKHSCVIPNLYSIHRQERYWKDPNEFIPERFMVENETSLPYIPYGLGERGCIGLNLAQNCVYTVLGSVLLNFSFTSDKVFSYETKPNLVIHPNDRDIQLNLKKR</sequence>
<evidence type="ECO:0000256" key="1">
    <source>
        <dbReference type="ARBA" id="ARBA00001971"/>
    </source>
</evidence>
<evidence type="ECO:0000256" key="6">
    <source>
        <dbReference type="ARBA" id="ARBA00023004"/>
    </source>
</evidence>
<dbReference type="GO" id="GO:0005789">
    <property type="term" value="C:endoplasmic reticulum membrane"/>
    <property type="evidence" value="ECO:0007669"/>
    <property type="project" value="UniProtKB-SubCell"/>
</dbReference>
<dbReference type="CDD" id="cd20617">
    <property type="entry name" value="CYP1_2-like"/>
    <property type="match status" value="1"/>
</dbReference>
<keyword evidence="5" id="KW-0560">Oxidoreductase</keyword>
<evidence type="ECO:0000256" key="4">
    <source>
        <dbReference type="ARBA" id="ARBA00022723"/>
    </source>
</evidence>
<reference evidence="8" key="1">
    <citation type="submission" date="2020-01" db="EMBL/GenBank/DDBJ databases">
        <title>Development of genomics and gene disruption for Polysphondylium violaceum indicates a role for the polyketide synthase stlB in stalk morphogenesis.</title>
        <authorList>
            <person name="Narita B."/>
            <person name="Kawabe Y."/>
            <person name="Kin K."/>
            <person name="Saito T."/>
            <person name="Gibbs R."/>
            <person name="Kuspa A."/>
            <person name="Muzny D."/>
            <person name="Queller D."/>
            <person name="Richards S."/>
            <person name="Strassman J."/>
            <person name="Sucgang R."/>
            <person name="Worley K."/>
            <person name="Schaap P."/>
        </authorList>
    </citation>
    <scope>NUCLEOTIDE SEQUENCE</scope>
    <source>
        <strain evidence="8">QSvi11</strain>
    </source>
</reference>
<dbReference type="PRINTS" id="PR00385">
    <property type="entry name" value="P450"/>
</dbReference>
<protein>
    <recommendedName>
        <fullName evidence="10">Cytochrome P450 family protein</fullName>
    </recommendedName>
</protein>
<gene>
    <name evidence="8" type="ORF">CYY_000115</name>
</gene>
<comment type="cofactor">
    <cofactor evidence="1 7">
        <name>heme</name>
        <dbReference type="ChEBI" id="CHEBI:30413"/>
    </cofactor>
</comment>
<dbReference type="InterPro" id="IPR001128">
    <property type="entry name" value="Cyt_P450"/>
</dbReference>
<dbReference type="EMBL" id="AJWJ01000002">
    <property type="protein sequence ID" value="KAF2078615.1"/>
    <property type="molecule type" value="Genomic_DNA"/>
</dbReference>
<accession>A0A8J4V2Q3</accession>
<evidence type="ECO:0000256" key="5">
    <source>
        <dbReference type="ARBA" id="ARBA00023002"/>
    </source>
</evidence>
<dbReference type="Gene3D" id="1.10.630.10">
    <property type="entry name" value="Cytochrome P450"/>
    <property type="match status" value="1"/>
</dbReference>
<evidence type="ECO:0000256" key="7">
    <source>
        <dbReference type="PIRSR" id="PIRSR602401-1"/>
    </source>
</evidence>
<evidence type="ECO:0008006" key="10">
    <source>
        <dbReference type="Google" id="ProtNLM"/>
    </source>
</evidence>
<dbReference type="Pfam" id="PF00067">
    <property type="entry name" value="p450"/>
    <property type="match status" value="1"/>
</dbReference>
<organism evidence="8 9">
    <name type="scientific">Polysphondylium violaceum</name>
    <dbReference type="NCBI Taxonomy" id="133409"/>
    <lineage>
        <taxon>Eukaryota</taxon>
        <taxon>Amoebozoa</taxon>
        <taxon>Evosea</taxon>
        <taxon>Eumycetozoa</taxon>
        <taxon>Dictyostelia</taxon>
        <taxon>Dictyosteliales</taxon>
        <taxon>Dictyosteliaceae</taxon>
        <taxon>Polysphondylium</taxon>
    </lineage>
</organism>
<evidence type="ECO:0000313" key="9">
    <source>
        <dbReference type="Proteomes" id="UP000695562"/>
    </source>
</evidence>
<dbReference type="GO" id="GO:0042446">
    <property type="term" value="P:hormone biosynthetic process"/>
    <property type="evidence" value="ECO:0007669"/>
    <property type="project" value="TreeGrafter"/>
</dbReference>
<keyword evidence="6 7" id="KW-0408">Iron</keyword>
<dbReference type="Proteomes" id="UP000695562">
    <property type="component" value="Unassembled WGS sequence"/>
</dbReference>
<dbReference type="OrthoDB" id="1055148at2759"/>
<keyword evidence="3 7" id="KW-0349">Heme</keyword>
<comment type="similarity">
    <text evidence="2">Belongs to the cytochrome P450 family.</text>
</comment>
<dbReference type="PANTHER" id="PTHR24289:SF21">
    <property type="entry name" value="CYTOCHROME P450 1A"/>
    <property type="match status" value="1"/>
</dbReference>
<keyword evidence="9" id="KW-1185">Reference proteome</keyword>
<feature type="binding site" description="axial binding residue" evidence="7">
    <location>
        <position position="424"/>
    </location>
    <ligand>
        <name>heme</name>
        <dbReference type="ChEBI" id="CHEBI:30413"/>
    </ligand>
    <ligandPart>
        <name>Fe</name>
        <dbReference type="ChEBI" id="CHEBI:18248"/>
    </ligandPart>
</feature>
<dbReference type="SUPFAM" id="SSF48264">
    <property type="entry name" value="Cytochrome P450"/>
    <property type="match status" value="1"/>
</dbReference>
<dbReference type="GO" id="GO:0042448">
    <property type="term" value="P:progesterone metabolic process"/>
    <property type="evidence" value="ECO:0007669"/>
    <property type="project" value="TreeGrafter"/>
</dbReference>
<evidence type="ECO:0000313" key="8">
    <source>
        <dbReference type="EMBL" id="KAF2078615.1"/>
    </source>
</evidence>
<dbReference type="PANTHER" id="PTHR24289">
    <property type="entry name" value="STEROID 17-ALPHA-HYDROXYLASE/17,20 LYASE"/>
    <property type="match status" value="1"/>
</dbReference>
<comment type="caution">
    <text evidence="8">The sequence shown here is derived from an EMBL/GenBank/DDBJ whole genome shotgun (WGS) entry which is preliminary data.</text>
</comment>
<evidence type="ECO:0000256" key="2">
    <source>
        <dbReference type="ARBA" id="ARBA00010617"/>
    </source>
</evidence>
<dbReference type="InterPro" id="IPR036396">
    <property type="entry name" value="Cyt_P450_sf"/>
</dbReference>
<dbReference type="GO" id="GO:0020037">
    <property type="term" value="F:heme binding"/>
    <property type="evidence" value="ECO:0007669"/>
    <property type="project" value="InterPro"/>
</dbReference>
<dbReference type="GO" id="GO:0005506">
    <property type="term" value="F:iron ion binding"/>
    <property type="evidence" value="ECO:0007669"/>
    <property type="project" value="InterPro"/>
</dbReference>
<name>A0A8J4V2Q3_9MYCE</name>
<dbReference type="GO" id="GO:0004508">
    <property type="term" value="F:steroid 17-alpha-monooxygenase activity"/>
    <property type="evidence" value="ECO:0007669"/>
    <property type="project" value="TreeGrafter"/>
</dbReference>
<evidence type="ECO:0000256" key="3">
    <source>
        <dbReference type="ARBA" id="ARBA00022617"/>
    </source>
</evidence>